<feature type="region of interest" description="Disordered" evidence="1">
    <location>
        <begin position="29"/>
        <end position="250"/>
    </location>
</feature>
<sequence>MVSAQPYPFSPSSQLSLFNQSNHHLHSHLSLNHPHHLPQSDLQLPLPSHPPFALPQNKSSTYTQRPIHRSSNSSLPSTSHHSRPSLGTTHTHPSPISAVRPRTDSAQSERLLPARTRPDSDTTCCPPRPLQPQPHSTNPTPSNSHANLNNSTTTTHFAPRPPPMLRKPSPLAQASRTPAPPPGASPAAVPAPASPPTPVAQEDESEETASEPERLHTSSTPGTSVDSTNATPSRPPSVAQPDAQKPKGIGHKLRRALSIGPMHENMIIPQPSTTMRTAAAPTSGLANSLRQRSSTNPSPMLLSPSTGPSPMLTGPGTTKKTSGSRRLGLLNGRANSSTDNLSISSTVSSASVMIRKLGALGKRSLGLRRRLKPEKEGGVQVEPEAIGFGVEEEEEPEEGITPAAAFILRQKQQYAQREAAAAAAAVAAAPSAAPETAVEPTKPGLRPGNGPKKTDRPQTALIGSETTAAEQRKLMIEKEKERLKSKKGWKWGFGSSTSTSTSPVSEFPSTQAPESVGSGDDETVRGARLEEEEEEEELDDPPVDELDDGLSTGQETAKLMEEYDADSLFGGAPGGSTRTVPSREAVPKKGILKNSRNFSQTEFLTTNSTTPSASATATTNNSPTIGESTRPSTATQSLPTTPMPRPNPLESILKPRRATFAQNLSVHSTWPPAIYDRRGGPATCNRLTPNLAQRIKEELNAFKMDEMEVHYSSSY</sequence>
<protein>
    <submittedName>
        <fullName evidence="2">Uncharacterized protein</fullName>
    </submittedName>
</protein>
<feature type="compositionally biased region" description="Polar residues" evidence="1">
    <location>
        <begin position="594"/>
        <end position="604"/>
    </location>
</feature>
<name>A0A9P6NA08_9BASI</name>
<comment type="caution">
    <text evidence="2">The sequence shown here is derived from an EMBL/GenBank/DDBJ whole genome shotgun (WGS) entry which is preliminary data.</text>
</comment>
<feature type="compositionally biased region" description="Low complexity" evidence="1">
    <location>
        <begin position="69"/>
        <end position="79"/>
    </location>
</feature>
<accession>A0A9P6NA08</accession>
<feature type="compositionally biased region" description="Acidic residues" evidence="1">
    <location>
        <begin position="201"/>
        <end position="210"/>
    </location>
</feature>
<feature type="compositionally biased region" description="Acidic residues" evidence="1">
    <location>
        <begin position="530"/>
        <end position="548"/>
    </location>
</feature>
<feature type="compositionally biased region" description="Low complexity" evidence="1">
    <location>
        <begin position="605"/>
        <end position="624"/>
    </location>
</feature>
<gene>
    <name evidence="2" type="ORF">CROQUDRAFT_673613</name>
</gene>
<dbReference type="OrthoDB" id="5563016at2759"/>
<evidence type="ECO:0000313" key="2">
    <source>
        <dbReference type="EMBL" id="KAG0142364.1"/>
    </source>
</evidence>
<feature type="region of interest" description="Disordered" evidence="1">
    <location>
        <begin position="275"/>
        <end position="325"/>
    </location>
</feature>
<feature type="region of interest" description="Disordered" evidence="1">
    <location>
        <begin position="423"/>
        <end position="647"/>
    </location>
</feature>
<feature type="compositionally biased region" description="Low complexity" evidence="1">
    <location>
        <begin position="490"/>
        <end position="510"/>
    </location>
</feature>
<feature type="compositionally biased region" description="Polar residues" evidence="1">
    <location>
        <begin position="133"/>
        <end position="156"/>
    </location>
</feature>
<dbReference type="EMBL" id="MU167351">
    <property type="protein sequence ID" value="KAG0142364.1"/>
    <property type="molecule type" value="Genomic_DNA"/>
</dbReference>
<organism evidence="2 3">
    <name type="scientific">Cronartium quercuum f. sp. fusiforme G11</name>
    <dbReference type="NCBI Taxonomy" id="708437"/>
    <lineage>
        <taxon>Eukaryota</taxon>
        <taxon>Fungi</taxon>
        <taxon>Dikarya</taxon>
        <taxon>Basidiomycota</taxon>
        <taxon>Pucciniomycotina</taxon>
        <taxon>Pucciniomycetes</taxon>
        <taxon>Pucciniales</taxon>
        <taxon>Coleosporiaceae</taxon>
        <taxon>Cronartium</taxon>
    </lineage>
</organism>
<dbReference type="AlphaFoldDB" id="A0A9P6NA08"/>
<reference evidence="2" key="1">
    <citation type="submission" date="2013-11" db="EMBL/GenBank/DDBJ databases">
        <title>Genome sequence of the fusiform rust pathogen reveals effectors for host alternation and coevolution with pine.</title>
        <authorList>
            <consortium name="DOE Joint Genome Institute"/>
            <person name="Smith K."/>
            <person name="Pendleton A."/>
            <person name="Kubisiak T."/>
            <person name="Anderson C."/>
            <person name="Salamov A."/>
            <person name="Aerts A."/>
            <person name="Riley R."/>
            <person name="Clum A."/>
            <person name="Lindquist E."/>
            <person name="Ence D."/>
            <person name="Campbell M."/>
            <person name="Kronenberg Z."/>
            <person name="Feau N."/>
            <person name="Dhillon B."/>
            <person name="Hamelin R."/>
            <person name="Burleigh J."/>
            <person name="Smith J."/>
            <person name="Yandell M."/>
            <person name="Nelson C."/>
            <person name="Grigoriev I."/>
            <person name="Davis J."/>
        </authorList>
    </citation>
    <scope>NUCLEOTIDE SEQUENCE</scope>
    <source>
        <strain evidence="2">G11</strain>
    </source>
</reference>
<dbReference type="Proteomes" id="UP000886653">
    <property type="component" value="Unassembled WGS sequence"/>
</dbReference>
<evidence type="ECO:0000256" key="1">
    <source>
        <dbReference type="SAM" id="MobiDB-lite"/>
    </source>
</evidence>
<feature type="compositionally biased region" description="Polar residues" evidence="1">
    <location>
        <begin position="625"/>
        <end position="640"/>
    </location>
</feature>
<feature type="compositionally biased region" description="Low complexity" evidence="1">
    <location>
        <begin position="29"/>
        <end position="46"/>
    </location>
</feature>
<feature type="compositionally biased region" description="Polar residues" evidence="1">
    <location>
        <begin position="284"/>
        <end position="308"/>
    </location>
</feature>
<evidence type="ECO:0000313" key="3">
    <source>
        <dbReference type="Proteomes" id="UP000886653"/>
    </source>
</evidence>
<feature type="compositionally biased region" description="Polar residues" evidence="1">
    <location>
        <begin position="217"/>
        <end position="232"/>
    </location>
</feature>
<proteinExistence type="predicted"/>
<feature type="compositionally biased region" description="Basic and acidic residues" evidence="1">
    <location>
        <begin position="470"/>
        <end position="482"/>
    </location>
</feature>
<feature type="compositionally biased region" description="Low complexity" evidence="1">
    <location>
        <begin position="423"/>
        <end position="441"/>
    </location>
</feature>
<keyword evidence="3" id="KW-1185">Reference proteome</keyword>